<feature type="transmembrane region" description="Helical" evidence="1">
    <location>
        <begin position="349"/>
        <end position="371"/>
    </location>
</feature>
<feature type="transmembrane region" description="Helical" evidence="1">
    <location>
        <begin position="26"/>
        <end position="52"/>
    </location>
</feature>
<keyword evidence="3" id="KW-1185">Reference proteome</keyword>
<keyword evidence="1" id="KW-0472">Membrane</keyword>
<feature type="transmembrane region" description="Helical" evidence="1">
    <location>
        <begin position="101"/>
        <end position="120"/>
    </location>
</feature>
<accession>A0ABT3R5W4</accession>
<feature type="transmembrane region" description="Helical" evidence="1">
    <location>
        <begin position="156"/>
        <end position="174"/>
    </location>
</feature>
<feature type="transmembrane region" description="Helical" evidence="1">
    <location>
        <begin position="253"/>
        <end position="271"/>
    </location>
</feature>
<reference evidence="2 3" key="1">
    <citation type="journal article" date="2016" name="Int. J. Syst. Evol. Microbiol.">
        <title>Labrenzia salina sp. nov., isolated from the rhizosphere of the halophyte Arthrocnemum macrostachyum.</title>
        <authorList>
            <person name="Camacho M."/>
            <person name="Redondo-Gomez S."/>
            <person name="Rodriguez-Llorente I."/>
            <person name="Rohde M."/>
            <person name="Sproer C."/>
            <person name="Schumann P."/>
            <person name="Klenk H.P."/>
            <person name="Montero-Calasanz M.D.C."/>
        </authorList>
    </citation>
    <scope>NUCLEOTIDE SEQUENCE [LARGE SCALE GENOMIC DNA]</scope>
    <source>
        <strain evidence="2 3">DSM 29163</strain>
    </source>
</reference>
<gene>
    <name evidence="2" type="ORF">ON753_20240</name>
</gene>
<feature type="transmembrane region" description="Helical" evidence="1">
    <location>
        <begin position="72"/>
        <end position="89"/>
    </location>
</feature>
<dbReference type="InterPro" id="IPR010266">
    <property type="entry name" value="NnrS"/>
</dbReference>
<feature type="transmembrane region" description="Helical" evidence="1">
    <location>
        <begin position="377"/>
        <end position="398"/>
    </location>
</feature>
<feature type="transmembrane region" description="Helical" evidence="1">
    <location>
        <begin position="126"/>
        <end position="144"/>
    </location>
</feature>
<keyword evidence="1" id="KW-1133">Transmembrane helix</keyword>
<keyword evidence="1" id="KW-0812">Transmembrane</keyword>
<sequence>MAETFHLSTRRTPARFLTLFTAGFRFYFLAAGVFSVFAMLTWTLWLGLLAAGESVGTLPMRMAPQLWHAHEMVFGYTVAVMAGFFLTAVPSWTGTKEARTIFVTVSGAVWLLGRFAVWFSGLLDPILVAAVDLLFVPILATNILGRLARKSQARNAVFIVLLGGLFLANLLMHLDWIGWTEGTAQAGVRLGVFLSAAMIAIIGGRVVPAFTRNVLQREGYLGSMPRSHVWLERSGILLSLLAAVATLPFVPAPVTGVLCLGAGAVNLARLAGWKGWRILNSPILWVLHAAYLLLAAGYLLYGLSLTFNLVDETAALHLLAIGAVGGMTLAMMTRASLGHAGMPLKVSRLIVLAYAALIAAALTRVFGFLAYGYFEVMLLAGGLWVLAFGLFAGVYFPILSTPRAERQTGKGR</sequence>
<evidence type="ECO:0000256" key="1">
    <source>
        <dbReference type="SAM" id="Phobius"/>
    </source>
</evidence>
<dbReference type="RefSeq" id="WP_265964868.1">
    <property type="nucleotide sequence ID" value="NZ_JAPEVI010000003.1"/>
</dbReference>
<evidence type="ECO:0000313" key="2">
    <source>
        <dbReference type="EMBL" id="MCX2724674.1"/>
    </source>
</evidence>
<feature type="transmembrane region" description="Helical" evidence="1">
    <location>
        <begin position="229"/>
        <end position="247"/>
    </location>
</feature>
<protein>
    <submittedName>
        <fullName evidence="2">NnrS family protein</fullName>
    </submittedName>
</protein>
<name>A0ABT3R5W4_9HYPH</name>
<organism evidence="2 3">
    <name type="scientific">Roseibium salinum</name>
    <dbReference type="NCBI Taxonomy" id="1604349"/>
    <lineage>
        <taxon>Bacteria</taxon>
        <taxon>Pseudomonadati</taxon>
        <taxon>Pseudomonadota</taxon>
        <taxon>Alphaproteobacteria</taxon>
        <taxon>Hyphomicrobiales</taxon>
        <taxon>Stappiaceae</taxon>
        <taxon>Roseibium</taxon>
    </lineage>
</organism>
<dbReference type="Pfam" id="PF05940">
    <property type="entry name" value="NnrS"/>
    <property type="match status" value="1"/>
</dbReference>
<evidence type="ECO:0000313" key="3">
    <source>
        <dbReference type="Proteomes" id="UP001300261"/>
    </source>
</evidence>
<feature type="transmembrane region" description="Helical" evidence="1">
    <location>
        <begin position="186"/>
        <end position="208"/>
    </location>
</feature>
<feature type="transmembrane region" description="Helical" evidence="1">
    <location>
        <begin position="283"/>
        <end position="303"/>
    </location>
</feature>
<dbReference type="Proteomes" id="UP001300261">
    <property type="component" value="Unassembled WGS sequence"/>
</dbReference>
<feature type="transmembrane region" description="Helical" evidence="1">
    <location>
        <begin position="315"/>
        <end position="337"/>
    </location>
</feature>
<dbReference type="EMBL" id="JAPEVI010000003">
    <property type="protein sequence ID" value="MCX2724674.1"/>
    <property type="molecule type" value="Genomic_DNA"/>
</dbReference>
<comment type="caution">
    <text evidence="2">The sequence shown here is derived from an EMBL/GenBank/DDBJ whole genome shotgun (WGS) entry which is preliminary data.</text>
</comment>
<proteinExistence type="predicted"/>